<dbReference type="SUPFAM" id="SSF52540">
    <property type="entry name" value="P-loop containing nucleoside triphosphate hydrolases"/>
    <property type="match status" value="1"/>
</dbReference>
<dbReference type="InterPro" id="IPR044974">
    <property type="entry name" value="Disease_R_plants"/>
</dbReference>
<evidence type="ECO:0000256" key="5">
    <source>
        <dbReference type="ARBA" id="ARBA00022821"/>
    </source>
</evidence>
<evidence type="ECO:0000259" key="6">
    <source>
        <dbReference type="Pfam" id="PF00931"/>
    </source>
</evidence>
<reference evidence="10 11" key="1">
    <citation type="journal article" date="2022" name="Cell">
        <title>Repeat-based holocentromeres influence genome architecture and karyotype evolution.</title>
        <authorList>
            <person name="Hofstatter P.G."/>
            <person name="Thangavel G."/>
            <person name="Lux T."/>
            <person name="Neumann P."/>
            <person name="Vondrak T."/>
            <person name="Novak P."/>
            <person name="Zhang M."/>
            <person name="Costa L."/>
            <person name="Castellani M."/>
            <person name="Scott A."/>
            <person name="Toegelov H."/>
            <person name="Fuchs J."/>
            <person name="Mata-Sucre Y."/>
            <person name="Dias Y."/>
            <person name="Vanzela A.L.L."/>
            <person name="Huettel B."/>
            <person name="Almeida C.C.S."/>
            <person name="Simkova H."/>
            <person name="Souza G."/>
            <person name="Pedrosa-Harand A."/>
            <person name="Macas J."/>
            <person name="Mayer K.F.X."/>
            <person name="Houben A."/>
            <person name="Marques A."/>
        </authorList>
    </citation>
    <scope>NUCLEOTIDE SEQUENCE [LARGE SCALE GENOMIC DNA]</scope>
    <source>
        <strain evidence="10">RhyTen1mFocal</strain>
    </source>
</reference>
<dbReference type="InterPro" id="IPR036388">
    <property type="entry name" value="WH-like_DNA-bd_sf"/>
</dbReference>
<evidence type="ECO:0000256" key="4">
    <source>
        <dbReference type="ARBA" id="ARBA00022741"/>
    </source>
</evidence>
<dbReference type="Pfam" id="PF23598">
    <property type="entry name" value="LRR_14"/>
    <property type="match status" value="1"/>
</dbReference>
<dbReference type="InterPro" id="IPR055414">
    <property type="entry name" value="LRR_R13L4/SHOC2-like"/>
</dbReference>
<evidence type="ECO:0000259" key="8">
    <source>
        <dbReference type="Pfam" id="PF23559"/>
    </source>
</evidence>
<dbReference type="Gene3D" id="3.80.10.10">
    <property type="entry name" value="Ribonuclease Inhibitor"/>
    <property type="match status" value="1"/>
</dbReference>
<dbReference type="InterPro" id="IPR027417">
    <property type="entry name" value="P-loop_NTPase"/>
</dbReference>
<comment type="caution">
    <text evidence="10">The sequence shown here is derived from an EMBL/GenBank/DDBJ whole genome shotgun (WGS) entry which is preliminary data.</text>
</comment>
<dbReference type="FunFam" id="3.40.50.300:FF:001091">
    <property type="entry name" value="Probable disease resistance protein At1g61300"/>
    <property type="match status" value="1"/>
</dbReference>
<dbReference type="GO" id="GO:0042742">
    <property type="term" value="P:defense response to bacterium"/>
    <property type="evidence" value="ECO:0007669"/>
    <property type="project" value="UniProtKB-ARBA"/>
</dbReference>
<keyword evidence="2" id="KW-0433">Leucine-rich repeat</keyword>
<protein>
    <submittedName>
        <fullName evidence="10">Uncharacterized protein</fullName>
    </submittedName>
</protein>
<evidence type="ECO:0000256" key="1">
    <source>
        <dbReference type="ARBA" id="ARBA00008894"/>
    </source>
</evidence>
<gene>
    <name evidence="10" type="ORF">LUZ61_012098</name>
</gene>
<feature type="domain" description="Disease resistance N-terminal" evidence="7">
    <location>
        <begin position="5"/>
        <end position="90"/>
    </location>
</feature>
<evidence type="ECO:0000259" key="7">
    <source>
        <dbReference type="Pfam" id="PF18052"/>
    </source>
</evidence>
<keyword evidence="5" id="KW-0611">Plant defense</keyword>
<evidence type="ECO:0000256" key="2">
    <source>
        <dbReference type="ARBA" id="ARBA00022614"/>
    </source>
</evidence>
<dbReference type="InterPro" id="IPR042197">
    <property type="entry name" value="Apaf_helical"/>
</dbReference>
<comment type="similarity">
    <text evidence="1">Belongs to the disease resistance NB-LRR family.</text>
</comment>
<dbReference type="InterPro" id="IPR038005">
    <property type="entry name" value="RX-like_CC"/>
</dbReference>
<dbReference type="InterPro" id="IPR032675">
    <property type="entry name" value="LRR_dom_sf"/>
</dbReference>
<feature type="domain" description="Disease resistance protein winged helix" evidence="8">
    <location>
        <begin position="417"/>
        <end position="487"/>
    </location>
</feature>
<organism evidence="10 11">
    <name type="scientific">Rhynchospora tenuis</name>
    <dbReference type="NCBI Taxonomy" id="198213"/>
    <lineage>
        <taxon>Eukaryota</taxon>
        <taxon>Viridiplantae</taxon>
        <taxon>Streptophyta</taxon>
        <taxon>Embryophyta</taxon>
        <taxon>Tracheophyta</taxon>
        <taxon>Spermatophyta</taxon>
        <taxon>Magnoliopsida</taxon>
        <taxon>Liliopsida</taxon>
        <taxon>Poales</taxon>
        <taxon>Cyperaceae</taxon>
        <taxon>Cyperoideae</taxon>
        <taxon>Rhynchosporeae</taxon>
        <taxon>Rhynchospora</taxon>
    </lineage>
</organism>
<dbReference type="PANTHER" id="PTHR23155:SF1185">
    <property type="entry name" value="DISEASE RESISTANCE RPP8-LIKE PROTEIN 3-RELATED"/>
    <property type="match status" value="1"/>
</dbReference>
<dbReference type="CDD" id="cd14798">
    <property type="entry name" value="RX-CC_like"/>
    <property type="match status" value="1"/>
</dbReference>
<dbReference type="Gene3D" id="3.40.50.300">
    <property type="entry name" value="P-loop containing nucleotide triphosphate hydrolases"/>
    <property type="match status" value="1"/>
</dbReference>
<keyword evidence="3" id="KW-0677">Repeat</keyword>
<dbReference type="SUPFAM" id="SSF52058">
    <property type="entry name" value="L domain-like"/>
    <property type="match status" value="1"/>
</dbReference>
<name>A0AAD6A2E6_9POAL</name>
<evidence type="ECO:0000313" key="11">
    <source>
        <dbReference type="Proteomes" id="UP001210211"/>
    </source>
</evidence>
<dbReference type="Gene3D" id="1.10.10.10">
    <property type="entry name" value="Winged helix-like DNA-binding domain superfamily/Winged helix DNA-binding domain"/>
    <property type="match status" value="1"/>
</dbReference>
<dbReference type="Proteomes" id="UP001210211">
    <property type="component" value="Unassembled WGS sequence"/>
</dbReference>
<dbReference type="EMBL" id="JAMRDG010000001">
    <property type="protein sequence ID" value="KAJ3708393.1"/>
    <property type="molecule type" value="Genomic_DNA"/>
</dbReference>
<dbReference type="PRINTS" id="PR00364">
    <property type="entry name" value="DISEASERSIST"/>
</dbReference>
<keyword evidence="4" id="KW-0547">Nucleotide-binding</keyword>
<evidence type="ECO:0000313" key="10">
    <source>
        <dbReference type="EMBL" id="KAJ3708393.1"/>
    </source>
</evidence>
<keyword evidence="11" id="KW-1185">Reference proteome</keyword>
<feature type="domain" description="Disease resistance R13L4/SHOC-2-like LRR" evidence="9">
    <location>
        <begin position="538"/>
        <end position="873"/>
    </location>
</feature>
<dbReference type="FunFam" id="1.10.10.10:FF:000322">
    <property type="entry name" value="Probable disease resistance protein At1g63360"/>
    <property type="match status" value="1"/>
</dbReference>
<dbReference type="GO" id="GO:0009626">
    <property type="term" value="P:plant-type hypersensitive response"/>
    <property type="evidence" value="ECO:0007669"/>
    <property type="project" value="UniProtKB-ARBA"/>
</dbReference>
<evidence type="ECO:0000256" key="3">
    <source>
        <dbReference type="ARBA" id="ARBA00022737"/>
    </source>
</evidence>
<accession>A0AAD6A2E6</accession>
<dbReference type="PANTHER" id="PTHR23155">
    <property type="entry name" value="DISEASE RESISTANCE PROTEIN RP"/>
    <property type="match status" value="1"/>
</dbReference>
<sequence length="883" mass="101222">MAESVISFVLGKLGDAFVKEVLDLYSVSGQVEKVSRELIRIKAFLEDADRKHLNKRQEQWVKEVRDLAYRIEDAIDTFLLTVPEKKPGKREAAKRLFMKAKELPAVHMLGNEIKEIEARFQEIETSRVRYGINNLGEGAGGEIGQPVKRIVLPGVDEEGVVGFEADRDKVLSLLLDEKTTRRSVISIVGQGGLGKTTLARKVYNSEAVKQQFPIRIWVVVSQNFNSFDILRKIADELNIEPPRDLKDYNRLTNLHQSLSNKKYLILLDDIWKENFWDEIKEVFPDDKNGSRILITTRKIEVVPKADHKKVYELPVLNEELSLKLFFKKALPDSDTNEKIPDDLYAIGKELTRKCGGLPLALRVLGGLVSTKPAASWRTEMEKWDWGKDGEECSAIISTSYDDLPFALKSCFMYFAAFPEDYEIDPKPLLRMWVAEGFIPQQENKTLEDTAEMFLEDLVQRSMIQVSERYFDGSITECRIHDLLHDLAIRKAREENFLVVFPKVDGVRRLAIHDRESFDELMASPVSNLRSLWCRGQPPNVSQLTRLKVLSSSNIVGYEPDKFGRLSLLRYLKVTLKVREEHEDYFGKFIGGMRFLQTLDLRGEMYNCDLPDFVWNIKTLRHVLLSGKSLGPPPSIDLTNLQTLYGVKARESWVVQGLPKLPNVKDLGIYVPEAQGGVQWDAIVTLLNTMKHLVVLHLQGPDIPLKIIDMRHFLFRYCLTNLTLYDTRDDEEQRAQLDYPQPLNQIVLDVGMLPKYLIRLQLADIKILKDLFLVVEKLENLRYLLMSGPKLPLRLCCSARGFGKLEELYLWDLTGLEEWEIEEGAMPMLKNLEVISCHGLRVPLGLQYLTVLQKLNWVENGTSETEANEIRSICKHVPSIYIFG</sequence>
<dbReference type="InterPro" id="IPR041118">
    <property type="entry name" value="Rx_N"/>
</dbReference>
<evidence type="ECO:0000259" key="9">
    <source>
        <dbReference type="Pfam" id="PF23598"/>
    </source>
</evidence>
<proteinExistence type="inferred from homology"/>
<dbReference type="AlphaFoldDB" id="A0AAD6A2E6"/>
<dbReference type="InterPro" id="IPR002182">
    <property type="entry name" value="NB-ARC"/>
</dbReference>
<dbReference type="InterPro" id="IPR058922">
    <property type="entry name" value="WHD_DRP"/>
</dbReference>
<dbReference type="Pfam" id="PF00931">
    <property type="entry name" value="NB-ARC"/>
    <property type="match status" value="1"/>
</dbReference>
<dbReference type="Gene3D" id="1.10.8.430">
    <property type="entry name" value="Helical domain of apoptotic protease-activating factors"/>
    <property type="match status" value="1"/>
</dbReference>
<dbReference type="GO" id="GO:0002758">
    <property type="term" value="P:innate immune response-activating signaling pathway"/>
    <property type="evidence" value="ECO:0007669"/>
    <property type="project" value="UniProtKB-ARBA"/>
</dbReference>
<dbReference type="Pfam" id="PF23559">
    <property type="entry name" value="WHD_DRP"/>
    <property type="match status" value="1"/>
</dbReference>
<dbReference type="Gene3D" id="1.20.5.4130">
    <property type="match status" value="1"/>
</dbReference>
<dbReference type="GO" id="GO:0043531">
    <property type="term" value="F:ADP binding"/>
    <property type="evidence" value="ECO:0007669"/>
    <property type="project" value="InterPro"/>
</dbReference>
<feature type="domain" description="NB-ARC" evidence="6">
    <location>
        <begin position="165"/>
        <end position="333"/>
    </location>
</feature>
<dbReference type="Pfam" id="PF18052">
    <property type="entry name" value="Rx_N"/>
    <property type="match status" value="1"/>
</dbReference>